<dbReference type="InterPro" id="IPR000014">
    <property type="entry name" value="PAS"/>
</dbReference>
<dbReference type="InterPro" id="IPR005467">
    <property type="entry name" value="His_kinase_dom"/>
</dbReference>
<keyword evidence="12" id="KW-1185">Reference proteome</keyword>
<dbReference type="EC" id="2.7.13.3" evidence="2"/>
<keyword evidence="8" id="KW-0175">Coiled coil</keyword>
<dbReference type="SMART" id="SM00387">
    <property type="entry name" value="HATPase_c"/>
    <property type="match status" value="1"/>
</dbReference>
<sequence length="382" mass="42961">MQVDNQLPDIELLLGEIQTLRQQLDHTRAELQLVRSLMDSELTGIDLQSLVTLVHNSPHMISLADLNGNMLYLNPAGKSLVGLPADAALPTLISDFIYPDDIEQLSLILSTLVEQGTLNGEVRMRNFQVPAEPILVAFAAFCVHHPQTNEVIGLGSINRDIRQQRQTEEDIKLALREKDMLMQELHHRVTNNFQFVSSLLNFRIRQTGDGAVVEALQESRQQIRAIAMIHQMLYQADGVKLVRFDTYFAHLNRLWSEVYRAKATITYQVAPDISLDLSQAVPCALIINELVNNAVKYAFADDVLGVIHIDIQLSEYDYVKIRVQDNGQGLPEGYYTQGKGSLGLYLVNELVLQLQGDLEYQLEAGSLFKIQFPRVVRGETAV</sequence>
<dbReference type="Gene3D" id="3.30.565.10">
    <property type="entry name" value="Histidine kinase-like ATPase, C-terminal domain"/>
    <property type="match status" value="1"/>
</dbReference>
<dbReference type="EMBL" id="JADEXQ010000028">
    <property type="protein sequence ID" value="MBE9030056.1"/>
    <property type="molecule type" value="Genomic_DNA"/>
</dbReference>
<keyword evidence="7" id="KW-0067">ATP-binding</keyword>
<dbReference type="NCBIfam" id="TIGR00229">
    <property type="entry name" value="sensory_box"/>
    <property type="match status" value="1"/>
</dbReference>
<evidence type="ECO:0000259" key="9">
    <source>
        <dbReference type="PROSITE" id="PS50109"/>
    </source>
</evidence>
<feature type="coiled-coil region" evidence="8">
    <location>
        <begin position="10"/>
        <end position="37"/>
    </location>
</feature>
<evidence type="ECO:0000313" key="11">
    <source>
        <dbReference type="EMBL" id="MBE9030056.1"/>
    </source>
</evidence>
<dbReference type="PROSITE" id="PS50109">
    <property type="entry name" value="HIS_KIN"/>
    <property type="match status" value="1"/>
</dbReference>
<dbReference type="Pfam" id="PF00989">
    <property type="entry name" value="PAS"/>
    <property type="match status" value="1"/>
</dbReference>
<keyword evidence="3" id="KW-0597">Phosphoprotein</keyword>
<evidence type="ECO:0000256" key="3">
    <source>
        <dbReference type="ARBA" id="ARBA00022553"/>
    </source>
</evidence>
<dbReference type="SUPFAM" id="SSF55785">
    <property type="entry name" value="PYP-like sensor domain (PAS domain)"/>
    <property type="match status" value="1"/>
</dbReference>
<dbReference type="InterPro" id="IPR036890">
    <property type="entry name" value="HATPase_C_sf"/>
</dbReference>
<feature type="domain" description="PAS" evidence="10">
    <location>
        <begin position="46"/>
        <end position="116"/>
    </location>
</feature>
<dbReference type="Gene3D" id="3.30.450.20">
    <property type="entry name" value="PAS domain"/>
    <property type="match status" value="1"/>
</dbReference>
<evidence type="ECO:0000256" key="6">
    <source>
        <dbReference type="ARBA" id="ARBA00022777"/>
    </source>
</evidence>
<evidence type="ECO:0000256" key="2">
    <source>
        <dbReference type="ARBA" id="ARBA00012438"/>
    </source>
</evidence>
<dbReference type="PANTHER" id="PTHR41523">
    <property type="entry name" value="TWO-COMPONENT SYSTEM SENSOR PROTEIN"/>
    <property type="match status" value="1"/>
</dbReference>
<dbReference type="Proteomes" id="UP000625316">
    <property type="component" value="Unassembled WGS sequence"/>
</dbReference>
<name>A0A928VNP1_9CYAN</name>
<dbReference type="AlphaFoldDB" id="A0A928VNP1"/>
<dbReference type="SUPFAM" id="SSF55874">
    <property type="entry name" value="ATPase domain of HSP90 chaperone/DNA topoisomerase II/histidine kinase"/>
    <property type="match status" value="1"/>
</dbReference>
<gene>
    <name evidence="11" type="ORF">IQ266_09985</name>
</gene>
<evidence type="ECO:0000259" key="10">
    <source>
        <dbReference type="PROSITE" id="PS50112"/>
    </source>
</evidence>
<dbReference type="PANTHER" id="PTHR41523:SF8">
    <property type="entry name" value="ETHYLENE RESPONSE SENSOR PROTEIN"/>
    <property type="match status" value="1"/>
</dbReference>
<evidence type="ECO:0000313" key="12">
    <source>
        <dbReference type="Proteomes" id="UP000625316"/>
    </source>
</evidence>
<evidence type="ECO:0000256" key="8">
    <source>
        <dbReference type="SAM" id="Coils"/>
    </source>
</evidence>
<dbReference type="GO" id="GO:0004673">
    <property type="term" value="F:protein histidine kinase activity"/>
    <property type="evidence" value="ECO:0007669"/>
    <property type="project" value="UniProtKB-EC"/>
</dbReference>
<reference evidence="11" key="1">
    <citation type="submission" date="2020-10" db="EMBL/GenBank/DDBJ databases">
        <authorList>
            <person name="Castelo-Branco R."/>
            <person name="Eusebio N."/>
            <person name="Adriana R."/>
            <person name="Vieira A."/>
            <person name="Brugerolle De Fraissinette N."/>
            <person name="Rezende De Castro R."/>
            <person name="Schneider M.P."/>
            <person name="Vasconcelos V."/>
            <person name="Leao P.N."/>
        </authorList>
    </citation>
    <scope>NUCLEOTIDE SEQUENCE</scope>
    <source>
        <strain evidence="11">LEGE 11480</strain>
    </source>
</reference>
<dbReference type="InterPro" id="IPR013767">
    <property type="entry name" value="PAS_fold"/>
</dbReference>
<keyword evidence="6" id="KW-0418">Kinase</keyword>
<dbReference type="RefSeq" id="WP_264324882.1">
    <property type="nucleotide sequence ID" value="NZ_JADEXQ010000028.1"/>
</dbReference>
<dbReference type="PROSITE" id="PS50112">
    <property type="entry name" value="PAS"/>
    <property type="match status" value="1"/>
</dbReference>
<evidence type="ECO:0000256" key="7">
    <source>
        <dbReference type="ARBA" id="ARBA00022840"/>
    </source>
</evidence>
<dbReference type="CDD" id="cd00130">
    <property type="entry name" value="PAS"/>
    <property type="match status" value="1"/>
</dbReference>
<evidence type="ECO:0000256" key="5">
    <source>
        <dbReference type="ARBA" id="ARBA00022741"/>
    </source>
</evidence>
<protein>
    <recommendedName>
        <fullName evidence="2">histidine kinase</fullName>
        <ecNumber evidence="2">2.7.13.3</ecNumber>
    </recommendedName>
</protein>
<dbReference type="GO" id="GO:0005524">
    <property type="term" value="F:ATP binding"/>
    <property type="evidence" value="ECO:0007669"/>
    <property type="project" value="UniProtKB-KW"/>
</dbReference>
<dbReference type="Pfam" id="PF02518">
    <property type="entry name" value="HATPase_c"/>
    <property type="match status" value="1"/>
</dbReference>
<comment type="caution">
    <text evidence="11">The sequence shown here is derived from an EMBL/GenBank/DDBJ whole genome shotgun (WGS) entry which is preliminary data.</text>
</comment>
<comment type="catalytic activity">
    <reaction evidence="1">
        <text>ATP + protein L-histidine = ADP + protein N-phospho-L-histidine.</text>
        <dbReference type="EC" id="2.7.13.3"/>
    </reaction>
</comment>
<dbReference type="GO" id="GO:0006355">
    <property type="term" value="P:regulation of DNA-templated transcription"/>
    <property type="evidence" value="ECO:0007669"/>
    <property type="project" value="InterPro"/>
</dbReference>
<dbReference type="InterPro" id="IPR003594">
    <property type="entry name" value="HATPase_dom"/>
</dbReference>
<keyword evidence="5" id="KW-0547">Nucleotide-binding</keyword>
<dbReference type="InterPro" id="IPR011495">
    <property type="entry name" value="Sig_transdc_His_kin_sub2_dim/P"/>
</dbReference>
<dbReference type="Pfam" id="PF07568">
    <property type="entry name" value="HisKA_2"/>
    <property type="match status" value="1"/>
</dbReference>
<dbReference type="InterPro" id="IPR035965">
    <property type="entry name" value="PAS-like_dom_sf"/>
</dbReference>
<organism evidence="11 12">
    <name type="scientific">Romeriopsis navalis LEGE 11480</name>
    <dbReference type="NCBI Taxonomy" id="2777977"/>
    <lineage>
        <taxon>Bacteria</taxon>
        <taxon>Bacillati</taxon>
        <taxon>Cyanobacteriota</taxon>
        <taxon>Cyanophyceae</taxon>
        <taxon>Leptolyngbyales</taxon>
        <taxon>Leptolyngbyaceae</taxon>
        <taxon>Romeriopsis</taxon>
        <taxon>Romeriopsis navalis</taxon>
    </lineage>
</organism>
<dbReference type="SMART" id="SM00091">
    <property type="entry name" value="PAS"/>
    <property type="match status" value="1"/>
</dbReference>
<keyword evidence="4" id="KW-0808">Transferase</keyword>
<feature type="domain" description="Histidine kinase" evidence="9">
    <location>
        <begin position="286"/>
        <end position="376"/>
    </location>
</feature>
<evidence type="ECO:0000256" key="4">
    <source>
        <dbReference type="ARBA" id="ARBA00022679"/>
    </source>
</evidence>
<proteinExistence type="predicted"/>
<evidence type="ECO:0000256" key="1">
    <source>
        <dbReference type="ARBA" id="ARBA00000085"/>
    </source>
</evidence>
<accession>A0A928VNP1</accession>